<dbReference type="Gene3D" id="3.40.1350.120">
    <property type="match status" value="1"/>
</dbReference>
<evidence type="ECO:0000313" key="1">
    <source>
        <dbReference type="EMBL" id="QIM18230.1"/>
    </source>
</evidence>
<dbReference type="Proteomes" id="UP000503441">
    <property type="component" value="Chromosome"/>
</dbReference>
<proteinExistence type="predicted"/>
<evidence type="ECO:0000313" key="2">
    <source>
        <dbReference type="Proteomes" id="UP000503441"/>
    </source>
</evidence>
<name>A0ABX6JZN5_9MICO</name>
<gene>
    <name evidence="1" type="ORF">G7066_05390</name>
</gene>
<organism evidence="1 2">
    <name type="scientific">Leucobacter coleopterorum</name>
    <dbReference type="NCBI Taxonomy" id="2714933"/>
    <lineage>
        <taxon>Bacteria</taxon>
        <taxon>Bacillati</taxon>
        <taxon>Actinomycetota</taxon>
        <taxon>Actinomycetes</taxon>
        <taxon>Micrococcales</taxon>
        <taxon>Microbacteriaceae</taxon>
        <taxon>Leucobacter</taxon>
    </lineage>
</organism>
<dbReference type="EMBL" id="CP049933">
    <property type="protein sequence ID" value="QIM18230.1"/>
    <property type="molecule type" value="Genomic_DNA"/>
</dbReference>
<sequence length="50" mass="5644">MRVEPHELATAENPKTLGYDVVFNGINNEVHAKNPDLTVNGELWELKSPR</sequence>
<accession>A0ABX6JZN5</accession>
<protein>
    <submittedName>
        <fullName evidence="1">Uncharacterized protein</fullName>
    </submittedName>
</protein>
<keyword evidence="2" id="KW-1185">Reference proteome</keyword>
<dbReference type="RefSeq" id="WP_166329614.1">
    <property type="nucleotide sequence ID" value="NZ_CP049933.1"/>
</dbReference>
<reference evidence="1 2" key="1">
    <citation type="submission" date="2020-03" db="EMBL/GenBank/DDBJ databases">
        <title>Leucobacter sp. nov., isolated from beetles.</title>
        <authorList>
            <person name="Hyun D.-W."/>
            <person name="Bae J.-W."/>
        </authorList>
    </citation>
    <scope>NUCLEOTIDE SEQUENCE [LARGE SCALE GENOMIC DNA]</scope>
    <source>
        <strain evidence="1 2">HDW9A</strain>
    </source>
</reference>